<evidence type="ECO:0000256" key="1">
    <source>
        <dbReference type="ARBA" id="ARBA00022801"/>
    </source>
</evidence>
<sequence>RGFAVVNFTYRLAPEHKYPASIEDTNLVFSWVLEHGKEYGFDTEHVYGVGDSAGAHNLSLYTAICTNPEYAAKYPFQPPKGFVPTAVALNCGVYKVTPPKDKTDQTGALMSDYLPGKGTEEELHRVSVVNHVTPEYPPVFLMTATDDFAASQAPGMVETLMKNEIPFVFRYYGDKKHPLGHVFHCNIRLKEADLCNGEECEFFRKYQ</sequence>
<dbReference type="InterPro" id="IPR013094">
    <property type="entry name" value="AB_hydrolase_3"/>
</dbReference>
<keyword evidence="4" id="KW-1185">Reference proteome</keyword>
<dbReference type="PANTHER" id="PTHR48081">
    <property type="entry name" value="AB HYDROLASE SUPERFAMILY PROTEIN C4A8.06C"/>
    <property type="match status" value="1"/>
</dbReference>
<dbReference type="EMBL" id="ADLN01000099">
    <property type="protein sequence ID" value="EHI58402.1"/>
    <property type="molecule type" value="Genomic_DNA"/>
</dbReference>
<feature type="non-terminal residue" evidence="3">
    <location>
        <position position="1"/>
    </location>
</feature>
<proteinExistence type="predicted"/>
<dbReference type="AlphaFoldDB" id="G5IJA0"/>
<dbReference type="InterPro" id="IPR050300">
    <property type="entry name" value="GDXG_lipolytic_enzyme"/>
</dbReference>
<protein>
    <recommendedName>
        <fullName evidence="2">Alpha/beta hydrolase fold-3 domain-containing protein</fullName>
    </recommendedName>
</protein>
<organism evidence="3 4">
    <name type="scientific">Hungatella hathewayi WAL-18680</name>
    <dbReference type="NCBI Taxonomy" id="742737"/>
    <lineage>
        <taxon>Bacteria</taxon>
        <taxon>Bacillati</taxon>
        <taxon>Bacillota</taxon>
        <taxon>Clostridia</taxon>
        <taxon>Lachnospirales</taxon>
        <taxon>Lachnospiraceae</taxon>
        <taxon>Hungatella</taxon>
    </lineage>
</organism>
<dbReference type="GO" id="GO:0016787">
    <property type="term" value="F:hydrolase activity"/>
    <property type="evidence" value="ECO:0007669"/>
    <property type="project" value="UniProtKB-KW"/>
</dbReference>
<dbReference type="RefSeq" id="WP_006781569.1">
    <property type="nucleotide sequence ID" value="NZ_JH379028.1"/>
</dbReference>
<evidence type="ECO:0000313" key="4">
    <source>
        <dbReference type="Proteomes" id="UP000005384"/>
    </source>
</evidence>
<name>G5IJA0_9FIRM</name>
<accession>G5IJA0</accession>
<evidence type="ECO:0000313" key="3">
    <source>
        <dbReference type="EMBL" id="EHI58402.1"/>
    </source>
</evidence>
<gene>
    <name evidence="3" type="ORF">HMPREF9473_03578</name>
</gene>
<dbReference type="Pfam" id="PF07859">
    <property type="entry name" value="Abhydrolase_3"/>
    <property type="match status" value="1"/>
</dbReference>
<dbReference type="Proteomes" id="UP000005384">
    <property type="component" value="Unassembled WGS sequence"/>
</dbReference>
<dbReference type="HOGENOM" id="CLU_1323355_0_0_9"/>
<dbReference type="Gene3D" id="3.40.50.1820">
    <property type="entry name" value="alpha/beta hydrolase"/>
    <property type="match status" value="1"/>
</dbReference>
<reference evidence="3 4" key="1">
    <citation type="submission" date="2011-08" db="EMBL/GenBank/DDBJ databases">
        <title>The Genome Sequence of Clostridium hathewayi WAL-18680.</title>
        <authorList>
            <consortium name="The Broad Institute Genome Sequencing Platform"/>
            <person name="Earl A."/>
            <person name="Ward D."/>
            <person name="Feldgarden M."/>
            <person name="Gevers D."/>
            <person name="Finegold S.M."/>
            <person name="Summanen P.H."/>
            <person name="Molitoris D.R."/>
            <person name="Song M."/>
            <person name="Daigneault M."/>
            <person name="Allen-Vercoe E."/>
            <person name="Young S.K."/>
            <person name="Zeng Q."/>
            <person name="Gargeya S."/>
            <person name="Fitzgerald M."/>
            <person name="Haas B."/>
            <person name="Abouelleil A."/>
            <person name="Alvarado L."/>
            <person name="Arachchi H.M."/>
            <person name="Berlin A."/>
            <person name="Brown A."/>
            <person name="Chapman S.B."/>
            <person name="Chen Z."/>
            <person name="Dunbar C."/>
            <person name="Freedman E."/>
            <person name="Gearin G."/>
            <person name="Gellesch M."/>
            <person name="Goldberg J."/>
            <person name="Griggs A."/>
            <person name="Gujja S."/>
            <person name="Heiman D."/>
            <person name="Howarth C."/>
            <person name="Larson L."/>
            <person name="Lui A."/>
            <person name="MacDonald P.J.P."/>
            <person name="Montmayeur A."/>
            <person name="Murphy C."/>
            <person name="Neiman D."/>
            <person name="Pearson M."/>
            <person name="Priest M."/>
            <person name="Roberts A."/>
            <person name="Saif S."/>
            <person name="Shea T."/>
            <person name="Shenoy N."/>
            <person name="Sisk P."/>
            <person name="Stolte C."/>
            <person name="Sykes S."/>
            <person name="Wortman J."/>
            <person name="Nusbaum C."/>
            <person name="Birren B."/>
        </authorList>
    </citation>
    <scope>NUCLEOTIDE SEQUENCE [LARGE SCALE GENOMIC DNA]</scope>
    <source>
        <strain evidence="3 4">WAL-18680</strain>
    </source>
</reference>
<feature type="domain" description="Alpha/beta hydrolase fold-3" evidence="2">
    <location>
        <begin position="3"/>
        <end position="177"/>
    </location>
</feature>
<evidence type="ECO:0000259" key="2">
    <source>
        <dbReference type="Pfam" id="PF07859"/>
    </source>
</evidence>
<comment type="caution">
    <text evidence="3">The sequence shown here is derived from an EMBL/GenBank/DDBJ whole genome shotgun (WGS) entry which is preliminary data.</text>
</comment>
<dbReference type="PATRIC" id="fig|742737.3.peg.3556"/>
<dbReference type="InterPro" id="IPR029058">
    <property type="entry name" value="AB_hydrolase_fold"/>
</dbReference>
<dbReference type="SUPFAM" id="SSF53474">
    <property type="entry name" value="alpha/beta-Hydrolases"/>
    <property type="match status" value="1"/>
</dbReference>
<keyword evidence="1" id="KW-0378">Hydrolase</keyword>